<dbReference type="PANTHER" id="PTHR30086:SF20">
    <property type="entry name" value="ARGININE EXPORTER PROTEIN ARGO-RELATED"/>
    <property type="match status" value="1"/>
</dbReference>
<evidence type="ECO:0000313" key="8">
    <source>
        <dbReference type="Proteomes" id="UP000675781"/>
    </source>
</evidence>
<dbReference type="InterPro" id="IPR001123">
    <property type="entry name" value="LeuE-type"/>
</dbReference>
<dbReference type="RefSeq" id="WP_212531524.1">
    <property type="nucleotide sequence ID" value="NZ_JAGSOG010000177.1"/>
</dbReference>
<evidence type="ECO:0000256" key="2">
    <source>
        <dbReference type="ARBA" id="ARBA00022475"/>
    </source>
</evidence>
<feature type="transmembrane region" description="Helical" evidence="6">
    <location>
        <begin position="41"/>
        <end position="66"/>
    </location>
</feature>
<reference evidence="7" key="1">
    <citation type="submission" date="2021-04" db="EMBL/GenBank/DDBJ databases">
        <title>Genome based classification of Actinospica acidithermotolerans sp. nov., an actinobacterium isolated from an Indonesian hot spring.</title>
        <authorList>
            <person name="Kusuma A.B."/>
            <person name="Putra K.E."/>
            <person name="Nafisah S."/>
            <person name="Loh J."/>
            <person name="Nouioui I."/>
            <person name="Goodfellow M."/>
        </authorList>
    </citation>
    <scope>NUCLEOTIDE SEQUENCE</scope>
    <source>
        <strain evidence="7">CSCA 57</strain>
    </source>
</reference>
<dbReference type="GO" id="GO:0005886">
    <property type="term" value="C:plasma membrane"/>
    <property type="evidence" value="ECO:0007669"/>
    <property type="project" value="UniProtKB-SubCell"/>
</dbReference>
<dbReference type="Pfam" id="PF01810">
    <property type="entry name" value="LysE"/>
    <property type="match status" value="1"/>
</dbReference>
<evidence type="ECO:0000256" key="5">
    <source>
        <dbReference type="ARBA" id="ARBA00023136"/>
    </source>
</evidence>
<evidence type="ECO:0000256" key="6">
    <source>
        <dbReference type="SAM" id="Phobius"/>
    </source>
</evidence>
<evidence type="ECO:0000256" key="3">
    <source>
        <dbReference type="ARBA" id="ARBA00022692"/>
    </source>
</evidence>
<sequence length="224" mass="23133">MTITHAFLSFAAVAGLLTIIPGLDTAIVLRTALAQGRAAAFATALGIGTGGLIWGVAAATGVSVLLTASHTAYLALRVIGAAYLVWMGGRMLLEALRRSPEAADAAATAAADAATASAQPVRPRRALPRAWSRGLTTNLLNPKIGVFYVAMLPQFIPAGAPHLLMGAALALVHDVEGMIWFTGIILTAHTARRLFTDGRVKRAMDAVTGSVLVGFGIRLAAARS</sequence>
<keyword evidence="5 6" id="KW-0472">Membrane</keyword>
<dbReference type="AlphaFoldDB" id="A0A941EXY4"/>
<proteinExistence type="predicted"/>
<dbReference type="PIRSF" id="PIRSF006324">
    <property type="entry name" value="LeuE"/>
    <property type="match status" value="1"/>
</dbReference>
<evidence type="ECO:0000313" key="7">
    <source>
        <dbReference type="EMBL" id="MBR7837054.1"/>
    </source>
</evidence>
<dbReference type="Proteomes" id="UP000675781">
    <property type="component" value="Unassembled WGS sequence"/>
</dbReference>
<protein>
    <submittedName>
        <fullName evidence="7">LysE family translocator</fullName>
    </submittedName>
</protein>
<keyword evidence="3 6" id="KW-0812">Transmembrane</keyword>
<dbReference type="EMBL" id="JAGSOG010000177">
    <property type="protein sequence ID" value="MBR7837054.1"/>
    <property type="molecule type" value="Genomic_DNA"/>
</dbReference>
<dbReference type="PANTHER" id="PTHR30086">
    <property type="entry name" value="ARGININE EXPORTER PROTEIN ARGO"/>
    <property type="match status" value="1"/>
</dbReference>
<keyword evidence="4 6" id="KW-1133">Transmembrane helix</keyword>
<accession>A0A941EXY4</accession>
<comment type="subcellular location">
    <subcellularLocation>
        <location evidence="1">Cell membrane</location>
        <topology evidence="1">Multi-pass membrane protein</topology>
    </subcellularLocation>
</comment>
<organism evidence="7 8">
    <name type="scientific">Actinospica durhamensis</name>
    <dbReference type="NCBI Taxonomy" id="1508375"/>
    <lineage>
        <taxon>Bacteria</taxon>
        <taxon>Bacillati</taxon>
        <taxon>Actinomycetota</taxon>
        <taxon>Actinomycetes</taxon>
        <taxon>Catenulisporales</taxon>
        <taxon>Actinospicaceae</taxon>
        <taxon>Actinospica</taxon>
    </lineage>
</organism>
<evidence type="ECO:0000256" key="4">
    <source>
        <dbReference type="ARBA" id="ARBA00022989"/>
    </source>
</evidence>
<gene>
    <name evidence="7" type="ORF">KDL01_27505</name>
</gene>
<evidence type="ECO:0000256" key="1">
    <source>
        <dbReference type="ARBA" id="ARBA00004651"/>
    </source>
</evidence>
<feature type="transmembrane region" description="Helical" evidence="6">
    <location>
        <begin position="72"/>
        <end position="93"/>
    </location>
</feature>
<dbReference type="GO" id="GO:0015171">
    <property type="term" value="F:amino acid transmembrane transporter activity"/>
    <property type="evidence" value="ECO:0007669"/>
    <property type="project" value="TreeGrafter"/>
</dbReference>
<keyword evidence="2" id="KW-1003">Cell membrane</keyword>
<name>A0A941EXY4_9ACTN</name>
<feature type="transmembrane region" description="Helical" evidence="6">
    <location>
        <begin position="6"/>
        <end position="29"/>
    </location>
</feature>
<comment type="caution">
    <text evidence="7">The sequence shown here is derived from an EMBL/GenBank/DDBJ whole genome shotgun (WGS) entry which is preliminary data.</text>
</comment>
<keyword evidence="8" id="KW-1185">Reference proteome</keyword>